<keyword evidence="2" id="KW-1185">Reference proteome</keyword>
<evidence type="ECO:0000313" key="2">
    <source>
        <dbReference type="Proteomes" id="UP001596505"/>
    </source>
</evidence>
<organism evidence="1 2">
    <name type="scientific">Scopulibacillus cellulosilyticus</name>
    <dbReference type="NCBI Taxonomy" id="2665665"/>
    <lineage>
        <taxon>Bacteria</taxon>
        <taxon>Bacillati</taxon>
        <taxon>Bacillota</taxon>
        <taxon>Bacilli</taxon>
        <taxon>Bacillales</taxon>
        <taxon>Sporolactobacillaceae</taxon>
        <taxon>Scopulibacillus</taxon>
    </lineage>
</organism>
<reference evidence="2" key="1">
    <citation type="journal article" date="2019" name="Int. J. Syst. Evol. Microbiol.">
        <title>The Global Catalogue of Microorganisms (GCM) 10K type strain sequencing project: providing services to taxonomists for standard genome sequencing and annotation.</title>
        <authorList>
            <consortium name="The Broad Institute Genomics Platform"/>
            <consortium name="The Broad Institute Genome Sequencing Center for Infectious Disease"/>
            <person name="Wu L."/>
            <person name="Ma J."/>
        </authorList>
    </citation>
    <scope>NUCLEOTIDE SEQUENCE [LARGE SCALE GENOMIC DNA]</scope>
    <source>
        <strain evidence="2">CGMCC 1.16305</strain>
    </source>
</reference>
<sequence>MQGDHGQLHFTFVNGARLPLFYAKCRIALDGAVEIGEEDAENGTKFTADFSLGPLEKITMTMPMIAKKRGIAKIRTLEVTIKDPFNLISANLFFNQLVKKEVIVHPRPLAIRGLTNMMLAVEGKLPMAGSIYNDHTALMGTRNYSFNDPFRYIHWKASARTGQLQTKLFEKVIGMTWTIILLIEPNYNYMAKEDLERQLSIAAFMIQFAENRGMTYNVFVNIKIKGSGETVSIPVDSGIQQLIKAWDLLAFINLGQIRTKVNLAMNEIDKAMIDKRVIMMFYMGNDHDKNHLFYRKWSKRGHVIYKVNSIEGSPVLAPLYGRGEAVAK</sequence>
<dbReference type="PANTHER" id="PTHR34351:SF2">
    <property type="entry name" value="DUF58 DOMAIN-CONTAINING PROTEIN"/>
    <property type="match status" value="1"/>
</dbReference>
<dbReference type="Proteomes" id="UP001596505">
    <property type="component" value="Unassembled WGS sequence"/>
</dbReference>
<dbReference type="EMBL" id="JBHTCO010000015">
    <property type="protein sequence ID" value="MFC7393752.1"/>
    <property type="molecule type" value="Genomic_DNA"/>
</dbReference>
<accession>A0ABW2PWI5</accession>
<gene>
    <name evidence="1" type="ORF">ACFQRG_12380</name>
</gene>
<comment type="caution">
    <text evidence="1">The sequence shown here is derived from an EMBL/GenBank/DDBJ whole genome shotgun (WGS) entry which is preliminary data.</text>
</comment>
<dbReference type="RefSeq" id="WP_380966386.1">
    <property type="nucleotide sequence ID" value="NZ_JBHTCO010000015.1"/>
</dbReference>
<name>A0ABW2PWI5_9BACL</name>
<proteinExistence type="predicted"/>
<dbReference type="PANTHER" id="PTHR34351">
    <property type="entry name" value="SLR1927 PROTEIN-RELATED"/>
    <property type="match status" value="1"/>
</dbReference>
<protein>
    <submittedName>
        <fullName evidence="1">DUF58 domain-containing protein</fullName>
    </submittedName>
</protein>
<evidence type="ECO:0000313" key="1">
    <source>
        <dbReference type="EMBL" id="MFC7393752.1"/>
    </source>
</evidence>